<keyword evidence="1" id="KW-0472">Membrane</keyword>
<accession>A0AAU7PZY8</accession>
<sequence length="174" mass="19929">MSKRKIFNGIVTVGFILFASISVFTDMSNLISFIGLASLLIILILGNIYYRHLNEKNNNTRKYMQIRKISIWFFYIFLLCLLIVICVMLTFGNSISLATQKLLASLLCVFIFCMLVAGYLYEYHRFQNSKVFSEARRLGIAINPKHPVRRAIYVAAFIVIAVIFSLIVFLGPTH</sequence>
<dbReference type="EMBL" id="CP157941">
    <property type="protein sequence ID" value="XBS57969.1"/>
    <property type="molecule type" value="Genomic_DNA"/>
</dbReference>
<dbReference type="RefSeq" id="WP_186832671.1">
    <property type="nucleotide sequence ID" value="NZ_CP157941.1"/>
</dbReference>
<feature type="transmembrane region" description="Helical" evidence="1">
    <location>
        <begin position="103"/>
        <end position="121"/>
    </location>
</feature>
<dbReference type="AlphaFoldDB" id="A0AAU7PZY8"/>
<keyword evidence="1" id="KW-1133">Transmembrane helix</keyword>
<protein>
    <recommendedName>
        <fullName evidence="3">DUF2178 domain-containing protein</fullName>
    </recommendedName>
</protein>
<evidence type="ECO:0000313" key="2">
    <source>
        <dbReference type="EMBL" id="XBS57969.1"/>
    </source>
</evidence>
<evidence type="ECO:0000256" key="1">
    <source>
        <dbReference type="SAM" id="Phobius"/>
    </source>
</evidence>
<gene>
    <name evidence="2" type="ORF">ABKA15_03210</name>
</gene>
<proteinExistence type="predicted"/>
<feature type="transmembrane region" description="Helical" evidence="1">
    <location>
        <begin position="71"/>
        <end position="91"/>
    </location>
</feature>
<name>A0AAU7PZY8_9STRE</name>
<organism evidence="2">
    <name type="scientific">Streptococcus sp. KHUD_010</name>
    <dbReference type="NCBI Taxonomy" id="3157339"/>
    <lineage>
        <taxon>Bacteria</taxon>
        <taxon>Bacillati</taxon>
        <taxon>Bacillota</taxon>
        <taxon>Bacilli</taxon>
        <taxon>Lactobacillales</taxon>
        <taxon>Streptococcaceae</taxon>
        <taxon>Streptococcus</taxon>
    </lineage>
</organism>
<feature type="transmembrane region" description="Helical" evidence="1">
    <location>
        <begin position="151"/>
        <end position="171"/>
    </location>
</feature>
<feature type="transmembrane region" description="Helical" evidence="1">
    <location>
        <begin position="7"/>
        <end position="24"/>
    </location>
</feature>
<reference evidence="2" key="1">
    <citation type="submission" date="2024-06" db="EMBL/GenBank/DDBJ databases">
        <title>Complete genome sequence of Streptococcus sp. KHUD_010.</title>
        <authorList>
            <person name="Lee J.-H."/>
            <person name="Moon J.-H."/>
        </authorList>
    </citation>
    <scope>NUCLEOTIDE SEQUENCE</scope>
    <source>
        <strain evidence="2">KHUD_010</strain>
    </source>
</reference>
<feature type="transmembrane region" description="Helical" evidence="1">
    <location>
        <begin position="30"/>
        <end position="50"/>
    </location>
</feature>
<evidence type="ECO:0008006" key="3">
    <source>
        <dbReference type="Google" id="ProtNLM"/>
    </source>
</evidence>
<keyword evidence="1" id="KW-0812">Transmembrane</keyword>